<dbReference type="Gene3D" id="3.80.10.10">
    <property type="entry name" value="Ribonuclease Inhibitor"/>
    <property type="match status" value="1"/>
</dbReference>
<sequence>MAAAASWAGSLEHLSVEMNGIGDDACREMCAALAAGALPRLRALELGWNELSSACGPSLASLLTGPRGDEPEAPPRTLQRLGLSGNTLGSEGAEDHGMAAGVLRRARRGSRCECSEAREVVLIAAAVSEPARVLDLDLSMNYVGASALGKLAEWAKECTCDRLAVSIGLEWNDIE</sequence>
<feature type="non-terminal residue" evidence="4">
    <location>
        <position position="175"/>
    </location>
</feature>
<dbReference type="PANTHER" id="PTHR24113">
    <property type="entry name" value="RAN GTPASE-ACTIVATING PROTEIN 1"/>
    <property type="match status" value="1"/>
</dbReference>
<accession>A0ABN9P770</accession>
<comment type="caution">
    <text evidence="4">The sequence shown here is derived from an EMBL/GenBank/DDBJ whole genome shotgun (WGS) entry which is preliminary data.</text>
</comment>
<reference evidence="4" key="1">
    <citation type="submission" date="2023-10" db="EMBL/GenBank/DDBJ databases">
        <authorList>
            <person name="Chen Y."/>
            <person name="Shah S."/>
            <person name="Dougan E. K."/>
            <person name="Thang M."/>
            <person name="Chan C."/>
        </authorList>
    </citation>
    <scope>NUCLEOTIDE SEQUENCE [LARGE SCALE GENOMIC DNA]</scope>
</reference>
<dbReference type="SMART" id="SM00368">
    <property type="entry name" value="LRR_RI"/>
    <property type="match status" value="3"/>
</dbReference>
<evidence type="ECO:0000256" key="2">
    <source>
        <dbReference type="ARBA" id="ARBA00022614"/>
    </source>
</evidence>
<gene>
    <name evidence="4" type="ORF">PCOR1329_LOCUS406</name>
</gene>
<keyword evidence="2" id="KW-0433">Leucine-rich repeat</keyword>
<dbReference type="InterPro" id="IPR027038">
    <property type="entry name" value="RanGap"/>
</dbReference>
<evidence type="ECO:0000256" key="1">
    <source>
        <dbReference type="ARBA" id="ARBA00022468"/>
    </source>
</evidence>
<dbReference type="SUPFAM" id="SSF52047">
    <property type="entry name" value="RNI-like"/>
    <property type="match status" value="1"/>
</dbReference>
<dbReference type="EMBL" id="CAUYUJ010000079">
    <property type="protein sequence ID" value="CAK0788542.1"/>
    <property type="molecule type" value="Genomic_DNA"/>
</dbReference>
<dbReference type="InterPro" id="IPR001611">
    <property type="entry name" value="Leu-rich_rpt"/>
</dbReference>
<protein>
    <submittedName>
        <fullName evidence="4">Uncharacterized protein</fullName>
    </submittedName>
</protein>
<keyword evidence="1" id="KW-0343">GTPase activation</keyword>
<keyword evidence="3" id="KW-0677">Repeat</keyword>
<evidence type="ECO:0000313" key="5">
    <source>
        <dbReference type="Proteomes" id="UP001189429"/>
    </source>
</evidence>
<keyword evidence="5" id="KW-1185">Reference proteome</keyword>
<evidence type="ECO:0000256" key="3">
    <source>
        <dbReference type="ARBA" id="ARBA00022737"/>
    </source>
</evidence>
<name>A0ABN9P770_9DINO</name>
<organism evidence="4 5">
    <name type="scientific">Prorocentrum cordatum</name>
    <dbReference type="NCBI Taxonomy" id="2364126"/>
    <lineage>
        <taxon>Eukaryota</taxon>
        <taxon>Sar</taxon>
        <taxon>Alveolata</taxon>
        <taxon>Dinophyceae</taxon>
        <taxon>Prorocentrales</taxon>
        <taxon>Prorocentraceae</taxon>
        <taxon>Prorocentrum</taxon>
    </lineage>
</organism>
<dbReference type="PANTHER" id="PTHR24113:SF12">
    <property type="entry name" value="RAN GTPASE-ACTIVATING PROTEIN 1"/>
    <property type="match status" value="1"/>
</dbReference>
<proteinExistence type="predicted"/>
<dbReference type="InterPro" id="IPR032675">
    <property type="entry name" value="LRR_dom_sf"/>
</dbReference>
<dbReference type="Pfam" id="PF13516">
    <property type="entry name" value="LRR_6"/>
    <property type="match status" value="2"/>
</dbReference>
<evidence type="ECO:0000313" key="4">
    <source>
        <dbReference type="EMBL" id="CAK0788542.1"/>
    </source>
</evidence>
<dbReference type="Proteomes" id="UP001189429">
    <property type="component" value="Unassembled WGS sequence"/>
</dbReference>